<dbReference type="Proteomes" id="UP001597493">
    <property type="component" value="Unassembled WGS sequence"/>
</dbReference>
<dbReference type="RefSeq" id="WP_379270427.1">
    <property type="nucleotide sequence ID" value="NZ_JBHUGT010000023.1"/>
</dbReference>
<feature type="domain" description="DUF58" evidence="1">
    <location>
        <begin position="185"/>
        <end position="299"/>
    </location>
</feature>
<evidence type="ECO:0000313" key="2">
    <source>
        <dbReference type="EMBL" id="MFD2659741.1"/>
    </source>
</evidence>
<sequence>MIVFWFAVAAVIFLYLQSKLFQRFGWSRLTYTRKFQKRAVFRGEQLELVEQLTNAKWLPVPWLRVESQLSSSLLFQRQDNFAVSSGQLYQNHKSFFALMPYSRITRRHRVKCLKRGLYRLDSVTLTIGDLAGFSRSARRMLLSDELVVYPAPAPVSVSELPSHGWQGETSVRRWIAEDPFVRSGTRDYRPGDTFKQINWKATARSGKLQSHQYDYTADRKLMIYLNVDDHEGMWRDVADKELIECGIEWAAGAAEAVVDEGMEVGFAANMPLAGASESVFIEPRSGGAQLYELLEAMARLELVRTERLVDLLVREADRGYTGRDVLIISTYWNEALETEARRLRGGGNEVAFWRLEAGPRSGINGDSGKDGATA</sequence>
<dbReference type="InterPro" id="IPR002881">
    <property type="entry name" value="DUF58"/>
</dbReference>
<organism evidence="2 3">
    <name type="scientific">Paenibacillus thailandensis</name>
    <dbReference type="NCBI Taxonomy" id="393250"/>
    <lineage>
        <taxon>Bacteria</taxon>
        <taxon>Bacillati</taxon>
        <taxon>Bacillota</taxon>
        <taxon>Bacilli</taxon>
        <taxon>Bacillales</taxon>
        <taxon>Paenibacillaceae</taxon>
        <taxon>Paenibacillus</taxon>
    </lineage>
</organism>
<name>A0ABW5QTY3_9BACL</name>
<reference evidence="3" key="1">
    <citation type="journal article" date="2019" name="Int. J. Syst. Evol. Microbiol.">
        <title>The Global Catalogue of Microorganisms (GCM) 10K type strain sequencing project: providing services to taxonomists for standard genome sequencing and annotation.</title>
        <authorList>
            <consortium name="The Broad Institute Genomics Platform"/>
            <consortium name="The Broad Institute Genome Sequencing Center for Infectious Disease"/>
            <person name="Wu L."/>
            <person name="Ma J."/>
        </authorList>
    </citation>
    <scope>NUCLEOTIDE SEQUENCE [LARGE SCALE GENOMIC DNA]</scope>
    <source>
        <strain evidence="3">TISTR 1827</strain>
    </source>
</reference>
<dbReference type="Pfam" id="PF01882">
    <property type="entry name" value="DUF58"/>
    <property type="match status" value="1"/>
</dbReference>
<proteinExistence type="predicted"/>
<dbReference type="PANTHER" id="PTHR34351">
    <property type="entry name" value="SLR1927 PROTEIN-RELATED"/>
    <property type="match status" value="1"/>
</dbReference>
<dbReference type="EMBL" id="JBHUMY010000006">
    <property type="protein sequence ID" value="MFD2659741.1"/>
    <property type="molecule type" value="Genomic_DNA"/>
</dbReference>
<accession>A0ABW5QTY3</accession>
<keyword evidence="3" id="KW-1185">Reference proteome</keyword>
<dbReference type="PANTHER" id="PTHR34351:SF2">
    <property type="entry name" value="DUF58 DOMAIN-CONTAINING PROTEIN"/>
    <property type="match status" value="1"/>
</dbReference>
<evidence type="ECO:0000259" key="1">
    <source>
        <dbReference type="Pfam" id="PF01882"/>
    </source>
</evidence>
<evidence type="ECO:0000313" key="3">
    <source>
        <dbReference type="Proteomes" id="UP001597493"/>
    </source>
</evidence>
<protein>
    <submittedName>
        <fullName evidence="2">DUF58 domain-containing protein</fullName>
    </submittedName>
</protein>
<comment type="caution">
    <text evidence="2">The sequence shown here is derived from an EMBL/GenBank/DDBJ whole genome shotgun (WGS) entry which is preliminary data.</text>
</comment>
<gene>
    <name evidence="2" type="ORF">ACFSW5_05600</name>
</gene>